<evidence type="ECO:0000256" key="1">
    <source>
        <dbReference type="SAM" id="MobiDB-lite"/>
    </source>
</evidence>
<reference evidence="3" key="3">
    <citation type="submission" date="2025-09" db="UniProtKB">
        <authorList>
            <consortium name="Ensembl"/>
        </authorList>
    </citation>
    <scope>IDENTIFICATION</scope>
</reference>
<reference evidence="3" key="2">
    <citation type="submission" date="2025-08" db="UniProtKB">
        <authorList>
            <consortium name="Ensembl"/>
        </authorList>
    </citation>
    <scope>IDENTIFICATION</scope>
</reference>
<feature type="compositionally biased region" description="Low complexity" evidence="1">
    <location>
        <begin position="31"/>
        <end position="49"/>
    </location>
</feature>
<feature type="signal peptide" evidence="2">
    <location>
        <begin position="1"/>
        <end position="16"/>
    </location>
</feature>
<dbReference type="GeneTree" id="ENSGT00980000202453"/>
<feature type="region of interest" description="Disordered" evidence="1">
    <location>
        <begin position="31"/>
        <end position="72"/>
    </location>
</feature>
<keyword evidence="4" id="KW-1185">Reference proteome</keyword>
<dbReference type="Ensembl" id="ENSECRT00000004652.1">
    <property type="protein sequence ID" value="ENSECRP00000004573.1"/>
    <property type="gene ID" value="ENSECRG00000003109.1"/>
</dbReference>
<dbReference type="RefSeq" id="XP_028658606.1">
    <property type="nucleotide sequence ID" value="XM_028802773.2"/>
</dbReference>
<accession>A0A8C4RN65</accession>
<evidence type="ECO:0000313" key="3">
    <source>
        <dbReference type="Ensembl" id="ENSECRP00000004573.1"/>
    </source>
</evidence>
<feature type="compositionally biased region" description="Pro residues" evidence="1">
    <location>
        <begin position="160"/>
        <end position="171"/>
    </location>
</feature>
<evidence type="ECO:0000313" key="4">
    <source>
        <dbReference type="Proteomes" id="UP000694620"/>
    </source>
</evidence>
<reference evidence="3" key="1">
    <citation type="submission" date="2021-06" db="EMBL/GenBank/DDBJ databases">
        <authorList>
            <consortium name="Wellcome Sanger Institute Data Sharing"/>
        </authorList>
    </citation>
    <scope>NUCLEOTIDE SEQUENCE [LARGE SCALE GENOMIC DNA]</scope>
</reference>
<organism evidence="3 4">
    <name type="scientific">Erpetoichthys calabaricus</name>
    <name type="common">Rope fish</name>
    <name type="synonym">Calamoichthys calabaricus</name>
    <dbReference type="NCBI Taxonomy" id="27687"/>
    <lineage>
        <taxon>Eukaryota</taxon>
        <taxon>Metazoa</taxon>
        <taxon>Chordata</taxon>
        <taxon>Craniata</taxon>
        <taxon>Vertebrata</taxon>
        <taxon>Euteleostomi</taxon>
        <taxon>Actinopterygii</taxon>
        <taxon>Polypteriformes</taxon>
        <taxon>Polypteridae</taxon>
        <taxon>Erpetoichthys</taxon>
    </lineage>
</organism>
<dbReference type="GeneID" id="114652393"/>
<name>A0A8C4RN65_ERPCA</name>
<sequence>MKATVLLMCLLGTTFAVPMQRLYEFLPQVNSPQQNAQPSQPQPQSNPEAPIVPVPQTPQAAPQAPGPAGPAPPASLEIMFPYGYPGQTLGQPSSMFPSQGFIRQKIPQPPGRQSIEILYPYGFGQQQMFPGFSNLSPVPPMQFPMLPNMFPFGSMVPMMPQQPSPQSPNLPPSFGNMPQQPGQTDPNMFNPFANMPQLPAQNPNGVPNFGMPQDPSQPIQPAQPIPPVQPSPNIPVGGEQEVD</sequence>
<feature type="chain" id="PRO_5034860966" evidence="2">
    <location>
        <begin position="17"/>
        <end position="243"/>
    </location>
</feature>
<feature type="region of interest" description="Disordered" evidence="1">
    <location>
        <begin position="159"/>
        <end position="243"/>
    </location>
</feature>
<feature type="compositionally biased region" description="Pro residues" evidence="1">
    <location>
        <begin position="221"/>
        <end position="233"/>
    </location>
</feature>
<evidence type="ECO:0000256" key="2">
    <source>
        <dbReference type="SAM" id="SignalP"/>
    </source>
</evidence>
<proteinExistence type="predicted"/>
<keyword evidence="2" id="KW-0732">Signal</keyword>
<gene>
    <name evidence="3" type="primary">LOC114652393</name>
</gene>
<dbReference type="OrthoDB" id="8926847at2759"/>
<feature type="compositionally biased region" description="Polar residues" evidence="1">
    <location>
        <begin position="176"/>
        <end position="187"/>
    </location>
</feature>
<dbReference type="AlphaFoldDB" id="A0A8C4RN65"/>
<protein>
    <submittedName>
        <fullName evidence="3">Vegetative cell wall protein gp1-like</fullName>
    </submittedName>
</protein>
<dbReference type="Proteomes" id="UP000694620">
    <property type="component" value="Chromosome 5"/>
</dbReference>